<name>A0AAV7KR92_PLEWA</name>
<sequence length="196" mass="21410">MASLRHMLEQLGNTVHLSSQVFSARMHGAEDSGLWSSWARGSNPPKTNTGLKQTQLEELAGKEDLEGASGKDDKLQQSLVEMDDGEQKESLNAQEGDLTLSVKHSPVLELRFPAFGTAPLGLPRATWSAADWRCEEAAVSCILRALCIFAVGAGHPPREKLRACQPLGVHSLQYLAWCGVGLEAPRWALERKAKLR</sequence>
<comment type="caution">
    <text evidence="1">The sequence shown here is derived from an EMBL/GenBank/DDBJ whole genome shotgun (WGS) entry which is preliminary data.</text>
</comment>
<evidence type="ECO:0000313" key="1">
    <source>
        <dbReference type="EMBL" id="KAJ1081931.1"/>
    </source>
</evidence>
<protein>
    <submittedName>
        <fullName evidence="1">Uncharacterized protein</fullName>
    </submittedName>
</protein>
<gene>
    <name evidence="1" type="ORF">NDU88_002103</name>
</gene>
<evidence type="ECO:0000313" key="2">
    <source>
        <dbReference type="Proteomes" id="UP001066276"/>
    </source>
</evidence>
<dbReference type="AlphaFoldDB" id="A0AAV7KR92"/>
<proteinExistence type="predicted"/>
<reference evidence="1" key="1">
    <citation type="journal article" date="2022" name="bioRxiv">
        <title>Sequencing and chromosome-scale assembly of the giantPleurodeles waltlgenome.</title>
        <authorList>
            <person name="Brown T."/>
            <person name="Elewa A."/>
            <person name="Iarovenko S."/>
            <person name="Subramanian E."/>
            <person name="Araus A.J."/>
            <person name="Petzold A."/>
            <person name="Susuki M."/>
            <person name="Suzuki K.-i.T."/>
            <person name="Hayashi T."/>
            <person name="Toyoda A."/>
            <person name="Oliveira C."/>
            <person name="Osipova E."/>
            <person name="Leigh N.D."/>
            <person name="Simon A."/>
            <person name="Yun M.H."/>
        </authorList>
    </citation>
    <scope>NUCLEOTIDE SEQUENCE</scope>
    <source>
        <strain evidence="1">20211129_DDA</strain>
        <tissue evidence="1">Liver</tissue>
    </source>
</reference>
<accession>A0AAV7KR92</accession>
<dbReference type="EMBL" id="JANPWB010000016">
    <property type="protein sequence ID" value="KAJ1081931.1"/>
    <property type="molecule type" value="Genomic_DNA"/>
</dbReference>
<keyword evidence="2" id="KW-1185">Reference proteome</keyword>
<organism evidence="1 2">
    <name type="scientific">Pleurodeles waltl</name>
    <name type="common">Iberian ribbed newt</name>
    <dbReference type="NCBI Taxonomy" id="8319"/>
    <lineage>
        <taxon>Eukaryota</taxon>
        <taxon>Metazoa</taxon>
        <taxon>Chordata</taxon>
        <taxon>Craniata</taxon>
        <taxon>Vertebrata</taxon>
        <taxon>Euteleostomi</taxon>
        <taxon>Amphibia</taxon>
        <taxon>Batrachia</taxon>
        <taxon>Caudata</taxon>
        <taxon>Salamandroidea</taxon>
        <taxon>Salamandridae</taxon>
        <taxon>Pleurodelinae</taxon>
        <taxon>Pleurodeles</taxon>
    </lineage>
</organism>
<dbReference type="Proteomes" id="UP001066276">
    <property type="component" value="Chromosome 12"/>
</dbReference>